<gene>
    <name evidence="1" type="ORF">CRE_20527</name>
</gene>
<reference evidence="1" key="1">
    <citation type="submission" date="2007-07" db="EMBL/GenBank/DDBJ databases">
        <title>PCAP assembly of the Caenorhabditis remanei genome.</title>
        <authorList>
            <consortium name="The Caenorhabditis remanei Sequencing Consortium"/>
            <person name="Wilson R.K."/>
        </authorList>
    </citation>
    <scope>NUCLEOTIDE SEQUENCE [LARGE SCALE GENOMIC DNA]</scope>
    <source>
        <strain evidence="1">PB4641</strain>
    </source>
</reference>
<dbReference type="InParanoid" id="E3N8B4"/>
<dbReference type="EMBL" id="DS268555">
    <property type="protein sequence ID" value="EFO89391.1"/>
    <property type="molecule type" value="Genomic_DNA"/>
</dbReference>
<dbReference type="HOGENOM" id="CLU_1898150_0_0_1"/>
<sequence length="134" mass="15146">MDPPSSSSLSYYPSNFQEDGTFEGNFEFADRYLIPQGKFRNNIQFVVVVFDDSEPVKPTKPKTGKQPSLLVAKHKAKQDRPSSAADKARFRESRTFVHVPICESCRDASTLEKSVLRIPLCDSCRLRLLSKCSK</sequence>
<dbReference type="AlphaFoldDB" id="E3N8B4"/>
<evidence type="ECO:0000313" key="1">
    <source>
        <dbReference type="EMBL" id="EFO89391.1"/>
    </source>
</evidence>
<keyword evidence="2" id="KW-1185">Reference proteome</keyword>
<proteinExistence type="predicted"/>
<accession>E3N8B4</accession>
<dbReference type="Proteomes" id="UP000008281">
    <property type="component" value="Unassembled WGS sequence"/>
</dbReference>
<organism evidence="2">
    <name type="scientific">Caenorhabditis remanei</name>
    <name type="common">Caenorhabditis vulgaris</name>
    <dbReference type="NCBI Taxonomy" id="31234"/>
    <lineage>
        <taxon>Eukaryota</taxon>
        <taxon>Metazoa</taxon>
        <taxon>Ecdysozoa</taxon>
        <taxon>Nematoda</taxon>
        <taxon>Chromadorea</taxon>
        <taxon>Rhabditida</taxon>
        <taxon>Rhabditina</taxon>
        <taxon>Rhabditomorpha</taxon>
        <taxon>Rhabditoidea</taxon>
        <taxon>Rhabditidae</taxon>
        <taxon>Peloderinae</taxon>
        <taxon>Caenorhabditis</taxon>
    </lineage>
</organism>
<name>E3N8B4_CAERE</name>
<protein>
    <submittedName>
        <fullName evidence="1">Uncharacterized protein</fullName>
    </submittedName>
</protein>
<evidence type="ECO:0000313" key="2">
    <source>
        <dbReference type="Proteomes" id="UP000008281"/>
    </source>
</evidence>